<evidence type="ECO:0000313" key="2">
    <source>
        <dbReference type="Proteomes" id="UP000002210"/>
    </source>
</evidence>
<dbReference type="EMBL" id="CP001406">
    <property type="protein sequence ID" value="ACO25766.1"/>
    <property type="molecule type" value="Genomic_DNA"/>
</dbReference>
<dbReference type="AlphaFoldDB" id="A0A125YA26"/>
<organism evidence="1 2">
    <name type="scientific">Bacillus cereus (strain 03BB102)</name>
    <dbReference type="NCBI Taxonomy" id="572264"/>
    <lineage>
        <taxon>Bacteria</taxon>
        <taxon>Bacillati</taxon>
        <taxon>Bacillota</taxon>
        <taxon>Bacilli</taxon>
        <taxon>Bacillales</taxon>
        <taxon>Bacillaceae</taxon>
        <taxon>Bacillus</taxon>
        <taxon>Bacillus cereus group</taxon>
    </lineage>
</organism>
<gene>
    <name evidence="1" type="ordered locus">BCA_A0185</name>
</gene>
<evidence type="ECO:0000313" key="1">
    <source>
        <dbReference type="EMBL" id="ACO25766.1"/>
    </source>
</evidence>
<geneLocation type="plasmid" evidence="1 2">
    <name>p03BB102_179</name>
</geneLocation>
<dbReference type="Proteomes" id="UP000002210">
    <property type="component" value="Plasmid p03BB102_179"/>
</dbReference>
<protein>
    <submittedName>
        <fullName evidence="1">Uncharacterized protein</fullName>
    </submittedName>
</protein>
<accession>A0A125YA26</accession>
<sequence>MHYTYKWFTTCFIFLLILVIKRISSAFSSVDFTLGDYPTSTNNSIATVSLQARLPKCRITFLNLFDLVQLLKYLPKTCIDHLLL</sequence>
<reference evidence="1 2" key="1">
    <citation type="submission" date="2009-02" db="EMBL/GenBank/DDBJ databases">
        <title>Genome sequence of Bacillus cereus 03BB102.</title>
        <authorList>
            <person name="Dodson R.J."/>
            <person name="Jackson P."/>
            <person name="Munk A.C."/>
            <person name="Brettin T."/>
            <person name="Bruce D."/>
            <person name="Detter C."/>
            <person name="Tapia R."/>
            <person name="Han C."/>
            <person name="Sutton G."/>
            <person name="Sims D."/>
        </authorList>
    </citation>
    <scope>NUCLEOTIDE SEQUENCE [LARGE SCALE GENOMIC DNA]</scope>
    <source>
        <strain evidence="1 2">03BB102</strain>
        <plasmid evidence="2">Plasmid p03BB102_179</plasmid>
    </source>
</reference>
<proteinExistence type="predicted"/>
<name>A0A125YA26_BACC3</name>
<keyword evidence="1" id="KW-0614">Plasmid</keyword>
<dbReference type="KEGG" id="bcx:BCA_A0185"/>